<dbReference type="Proteomes" id="UP001066276">
    <property type="component" value="Chromosome 1_1"/>
</dbReference>
<reference evidence="1" key="1">
    <citation type="journal article" date="2022" name="bioRxiv">
        <title>Sequencing and chromosome-scale assembly of the giantPleurodeles waltlgenome.</title>
        <authorList>
            <person name="Brown T."/>
            <person name="Elewa A."/>
            <person name="Iarovenko S."/>
            <person name="Subramanian E."/>
            <person name="Araus A.J."/>
            <person name="Petzold A."/>
            <person name="Susuki M."/>
            <person name="Suzuki K.-i.T."/>
            <person name="Hayashi T."/>
            <person name="Toyoda A."/>
            <person name="Oliveira C."/>
            <person name="Osipova E."/>
            <person name="Leigh N.D."/>
            <person name="Simon A."/>
            <person name="Yun M.H."/>
        </authorList>
    </citation>
    <scope>NUCLEOTIDE SEQUENCE</scope>
    <source>
        <strain evidence="1">20211129_DDA</strain>
        <tissue evidence="1">Liver</tissue>
    </source>
</reference>
<evidence type="ECO:0000313" key="2">
    <source>
        <dbReference type="Proteomes" id="UP001066276"/>
    </source>
</evidence>
<sequence>MGCTNIKLPGRDKLFNTYTPRLDCYSAARPSEVVLPTDQTPPMDKLDLILQEIRESKAAMETHLGTLAADINIIADEHCKLADRVHTTEKTLATLEPGLEEQVSITLQLRKQVGI</sequence>
<dbReference type="EMBL" id="JANPWB010000001">
    <property type="protein sequence ID" value="KAJ1217088.1"/>
    <property type="molecule type" value="Genomic_DNA"/>
</dbReference>
<evidence type="ECO:0008006" key="3">
    <source>
        <dbReference type="Google" id="ProtNLM"/>
    </source>
</evidence>
<comment type="caution">
    <text evidence="1">The sequence shown here is derived from an EMBL/GenBank/DDBJ whole genome shotgun (WGS) entry which is preliminary data.</text>
</comment>
<gene>
    <name evidence="1" type="ORF">NDU88_004683</name>
</gene>
<keyword evidence="2" id="KW-1185">Reference proteome</keyword>
<protein>
    <recommendedName>
        <fullName evidence="3">Tektin</fullName>
    </recommendedName>
</protein>
<accession>A0AAV7WXB9</accession>
<dbReference type="AlphaFoldDB" id="A0AAV7WXB9"/>
<name>A0AAV7WXB9_PLEWA</name>
<organism evidence="1 2">
    <name type="scientific">Pleurodeles waltl</name>
    <name type="common">Iberian ribbed newt</name>
    <dbReference type="NCBI Taxonomy" id="8319"/>
    <lineage>
        <taxon>Eukaryota</taxon>
        <taxon>Metazoa</taxon>
        <taxon>Chordata</taxon>
        <taxon>Craniata</taxon>
        <taxon>Vertebrata</taxon>
        <taxon>Euteleostomi</taxon>
        <taxon>Amphibia</taxon>
        <taxon>Batrachia</taxon>
        <taxon>Caudata</taxon>
        <taxon>Salamandroidea</taxon>
        <taxon>Salamandridae</taxon>
        <taxon>Pleurodelinae</taxon>
        <taxon>Pleurodeles</taxon>
    </lineage>
</organism>
<proteinExistence type="predicted"/>
<evidence type="ECO:0000313" key="1">
    <source>
        <dbReference type="EMBL" id="KAJ1217088.1"/>
    </source>
</evidence>